<dbReference type="InterPro" id="IPR013083">
    <property type="entry name" value="Znf_RING/FYVE/PHD"/>
</dbReference>
<dbReference type="EMBL" id="JAWXYG010000010">
    <property type="protein sequence ID" value="KAK4261712.1"/>
    <property type="molecule type" value="Genomic_DNA"/>
</dbReference>
<accession>A0AAE1MC27</accession>
<evidence type="ECO:0000313" key="14">
    <source>
        <dbReference type="EMBL" id="KAK4261712.1"/>
    </source>
</evidence>
<evidence type="ECO:0000256" key="9">
    <source>
        <dbReference type="ARBA" id="ARBA00022833"/>
    </source>
</evidence>
<dbReference type="GO" id="GO:0061630">
    <property type="term" value="F:ubiquitin protein ligase activity"/>
    <property type="evidence" value="ECO:0007669"/>
    <property type="project" value="UniProtKB-EC"/>
</dbReference>
<keyword evidence="15" id="KW-1185">Reference proteome</keyword>
<dbReference type="PROSITE" id="PS50089">
    <property type="entry name" value="ZF_RING_2"/>
    <property type="match status" value="1"/>
</dbReference>
<evidence type="ECO:0000256" key="6">
    <source>
        <dbReference type="ARBA" id="ARBA00022723"/>
    </source>
</evidence>
<comment type="subcellular location">
    <subcellularLocation>
        <location evidence="2">Membrane</location>
        <topology evidence="2">Multi-pass membrane protein</topology>
    </subcellularLocation>
</comment>
<evidence type="ECO:0000256" key="4">
    <source>
        <dbReference type="ARBA" id="ARBA00022679"/>
    </source>
</evidence>
<dbReference type="SUPFAM" id="SSF57850">
    <property type="entry name" value="RING/U-box"/>
    <property type="match status" value="1"/>
</dbReference>
<comment type="catalytic activity">
    <reaction evidence="1">
        <text>S-ubiquitinyl-[E2 ubiquitin-conjugating enzyme]-L-cysteine + [acceptor protein]-L-lysine = [E2 ubiquitin-conjugating enzyme]-L-cysteine + N(6)-ubiquitinyl-[acceptor protein]-L-lysine.</text>
        <dbReference type="EC" id="2.3.2.27"/>
    </reaction>
</comment>
<reference evidence="14" key="1">
    <citation type="submission" date="2023-10" db="EMBL/GenBank/DDBJ databases">
        <title>Chromosome-level genome of the transformable northern wattle, Acacia crassicarpa.</title>
        <authorList>
            <person name="Massaro I."/>
            <person name="Sinha N.R."/>
            <person name="Poethig S."/>
            <person name="Leichty A.R."/>
        </authorList>
    </citation>
    <scope>NUCLEOTIDE SEQUENCE</scope>
    <source>
        <strain evidence="14">Acra3RX</strain>
        <tissue evidence="14">Leaf</tissue>
    </source>
</reference>
<keyword evidence="9" id="KW-0862">Zinc</keyword>
<organism evidence="14 15">
    <name type="scientific">Acacia crassicarpa</name>
    <name type="common">northern wattle</name>
    <dbReference type="NCBI Taxonomy" id="499986"/>
    <lineage>
        <taxon>Eukaryota</taxon>
        <taxon>Viridiplantae</taxon>
        <taxon>Streptophyta</taxon>
        <taxon>Embryophyta</taxon>
        <taxon>Tracheophyta</taxon>
        <taxon>Spermatophyta</taxon>
        <taxon>Magnoliopsida</taxon>
        <taxon>eudicotyledons</taxon>
        <taxon>Gunneridae</taxon>
        <taxon>Pentapetalae</taxon>
        <taxon>rosids</taxon>
        <taxon>fabids</taxon>
        <taxon>Fabales</taxon>
        <taxon>Fabaceae</taxon>
        <taxon>Caesalpinioideae</taxon>
        <taxon>mimosoid clade</taxon>
        <taxon>Acacieae</taxon>
        <taxon>Acacia</taxon>
    </lineage>
</organism>
<evidence type="ECO:0000256" key="3">
    <source>
        <dbReference type="ARBA" id="ARBA00012483"/>
    </source>
</evidence>
<keyword evidence="7 12" id="KW-0863">Zinc-finger</keyword>
<dbReference type="Proteomes" id="UP001293593">
    <property type="component" value="Unassembled WGS sequence"/>
</dbReference>
<evidence type="ECO:0000256" key="5">
    <source>
        <dbReference type="ARBA" id="ARBA00022692"/>
    </source>
</evidence>
<dbReference type="Gene3D" id="3.30.40.10">
    <property type="entry name" value="Zinc/RING finger domain, C3HC4 (zinc finger)"/>
    <property type="match status" value="1"/>
</dbReference>
<dbReference type="InterPro" id="IPR001841">
    <property type="entry name" value="Znf_RING"/>
</dbReference>
<dbReference type="PANTHER" id="PTHR45977">
    <property type="entry name" value="TARGET OF ERK KINASE MPK-1"/>
    <property type="match status" value="1"/>
</dbReference>
<dbReference type="SMART" id="SM00184">
    <property type="entry name" value="RING"/>
    <property type="match status" value="1"/>
</dbReference>
<keyword evidence="10" id="KW-1133">Transmembrane helix</keyword>
<gene>
    <name evidence="14" type="ORF">QN277_004671</name>
</gene>
<evidence type="ECO:0000256" key="1">
    <source>
        <dbReference type="ARBA" id="ARBA00000900"/>
    </source>
</evidence>
<keyword evidence="11" id="KW-0472">Membrane</keyword>
<evidence type="ECO:0000256" key="11">
    <source>
        <dbReference type="ARBA" id="ARBA00023136"/>
    </source>
</evidence>
<comment type="caution">
    <text evidence="14">The sequence shown here is derived from an EMBL/GenBank/DDBJ whole genome shotgun (WGS) entry which is preliminary data.</text>
</comment>
<keyword evidence="4" id="KW-0808">Transferase</keyword>
<dbReference type="PANTHER" id="PTHR45977:SF13">
    <property type="entry name" value="GB|AAF27103.1"/>
    <property type="match status" value="1"/>
</dbReference>
<sequence length="131" mass="15139">MTLTGLVSLVFDFIGLVPYNIKHQKQGIASESSAEAPRLIEVDCCCVCLSRLKEEEETKILPCFHRFHKLCVDKWLNVNKGRHKTCPLCRFSMATEDRNNKSLDDSSAEFTEDMLDPVHMEIIWPPNMCYW</sequence>
<dbReference type="GO" id="GO:0000325">
    <property type="term" value="C:plant-type vacuole"/>
    <property type="evidence" value="ECO:0007669"/>
    <property type="project" value="TreeGrafter"/>
</dbReference>
<evidence type="ECO:0000256" key="10">
    <source>
        <dbReference type="ARBA" id="ARBA00022989"/>
    </source>
</evidence>
<dbReference type="GO" id="GO:0016020">
    <property type="term" value="C:membrane"/>
    <property type="evidence" value="ECO:0007669"/>
    <property type="project" value="UniProtKB-SubCell"/>
</dbReference>
<name>A0AAE1MC27_9FABA</name>
<proteinExistence type="predicted"/>
<feature type="domain" description="RING-type" evidence="13">
    <location>
        <begin position="45"/>
        <end position="90"/>
    </location>
</feature>
<keyword evidence="8" id="KW-0833">Ubl conjugation pathway</keyword>
<dbReference type="EC" id="2.3.2.27" evidence="3"/>
<dbReference type="AlphaFoldDB" id="A0AAE1MC27"/>
<evidence type="ECO:0000313" key="15">
    <source>
        <dbReference type="Proteomes" id="UP001293593"/>
    </source>
</evidence>
<dbReference type="GO" id="GO:0016567">
    <property type="term" value="P:protein ubiquitination"/>
    <property type="evidence" value="ECO:0007669"/>
    <property type="project" value="TreeGrafter"/>
</dbReference>
<evidence type="ECO:0000259" key="13">
    <source>
        <dbReference type="PROSITE" id="PS50089"/>
    </source>
</evidence>
<evidence type="ECO:0000256" key="12">
    <source>
        <dbReference type="PROSITE-ProRule" id="PRU00175"/>
    </source>
</evidence>
<keyword evidence="5" id="KW-0812">Transmembrane</keyword>
<dbReference type="GO" id="GO:0008270">
    <property type="term" value="F:zinc ion binding"/>
    <property type="evidence" value="ECO:0007669"/>
    <property type="project" value="UniProtKB-KW"/>
</dbReference>
<evidence type="ECO:0000256" key="8">
    <source>
        <dbReference type="ARBA" id="ARBA00022786"/>
    </source>
</evidence>
<keyword evidence="6" id="KW-0479">Metal-binding</keyword>
<evidence type="ECO:0000256" key="2">
    <source>
        <dbReference type="ARBA" id="ARBA00004141"/>
    </source>
</evidence>
<dbReference type="Pfam" id="PF13639">
    <property type="entry name" value="zf-RING_2"/>
    <property type="match status" value="1"/>
</dbReference>
<dbReference type="GO" id="GO:0006511">
    <property type="term" value="P:ubiquitin-dependent protein catabolic process"/>
    <property type="evidence" value="ECO:0007669"/>
    <property type="project" value="TreeGrafter"/>
</dbReference>
<evidence type="ECO:0000256" key="7">
    <source>
        <dbReference type="ARBA" id="ARBA00022771"/>
    </source>
</evidence>
<protein>
    <recommendedName>
        <fullName evidence="3">RING-type E3 ubiquitin transferase</fullName>
        <ecNumber evidence="3">2.3.2.27</ecNumber>
    </recommendedName>
</protein>